<keyword evidence="1" id="KW-0472">Membrane</keyword>
<keyword evidence="1" id="KW-1133">Transmembrane helix</keyword>
<dbReference type="OrthoDB" id="7630193at2"/>
<evidence type="ECO:0000313" key="2">
    <source>
        <dbReference type="EMBL" id="RIJ26792.1"/>
    </source>
</evidence>
<keyword evidence="1" id="KW-0812">Transmembrane</keyword>
<reference evidence="2 3" key="1">
    <citation type="submission" date="2018-08" db="EMBL/GenBank/DDBJ databases">
        <title>Henriciella mobilis sp. nov., isolated from seawater.</title>
        <authorList>
            <person name="Cheng H."/>
            <person name="Wu Y.-H."/>
            <person name="Xu X.-W."/>
            <person name="Guo L.-L."/>
        </authorList>
    </citation>
    <scope>NUCLEOTIDE SEQUENCE [LARGE SCALE GENOMIC DNA]</scope>
    <source>
        <strain evidence="2 3">JN25</strain>
    </source>
</reference>
<organism evidence="2 3">
    <name type="scientific">Henriciella mobilis</name>
    <dbReference type="NCBI Taxonomy" id="2305467"/>
    <lineage>
        <taxon>Bacteria</taxon>
        <taxon>Pseudomonadati</taxon>
        <taxon>Pseudomonadota</taxon>
        <taxon>Alphaproteobacteria</taxon>
        <taxon>Hyphomonadales</taxon>
        <taxon>Hyphomonadaceae</taxon>
        <taxon>Henriciella</taxon>
    </lineage>
</organism>
<feature type="transmembrane region" description="Helical" evidence="1">
    <location>
        <begin position="27"/>
        <end position="45"/>
    </location>
</feature>
<dbReference type="RefSeq" id="WP_119377685.1">
    <property type="nucleotide sequence ID" value="NZ_QWFX01000016.1"/>
</dbReference>
<dbReference type="AlphaFoldDB" id="A0A399RAN0"/>
<comment type="caution">
    <text evidence="2">The sequence shown here is derived from an EMBL/GenBank/DDBJ whole genome shotgun (WGS) entry which is preliminary data.</text>
</comment>
<name>A0A399RAN0_9PROT</name>
<evidence type="ECO:0000313" key="3">
    <source>
        <dbReference type="Proteomes" id="UP000266385"/>
    </source>
</evidence>
<protein>
    <submittedName>
        <fullName evidence="2">Uncharacterized protein</fullName>
    </submittedName>
</protein>
<proteinExistence type="predicted"/>
<accession>A0A399RAN0</accession>
<keyword evidence="3" id="KW-1185">Reference proteome</keyword>
<dbReference type="Proteomes" id="UP000266385">
    <property type="component" value="Unassembled WGS sequence"/>
</dbReference>
<dbReference type="EMBL" id="QWFX01000016">
    <property type="protein sequence ID" value="RIJ26792.1"/>
    <property type="molecule type" value="Genomic_DNA"/>
</dbReference>
<gene>
    <name evidence="2" type="ORF">D1223_17785</name>
</gene>
<evidence type="ECO:0000256" key="1">
    <source>
        <dbReference type="SAM" id="Phobius"/>
    </source>
</evidence>
<sequence length="212" mass="23899">MSLQETETPAETPAALPRWTWDRTNRWLTLAANIGVLLGLIVLIVEVRQNAALTRLSQETGKAAMFAQIELSLATPAASAAWMKAIHTPEDLTDSELRMAETQLVAIMQQWDTLISMEQEGLVDRARVKMHIRNTAPFFFGSRFAKRWWEREEIGWTGTPMFEVADPIIKAIDPNFLVEHYAFIRAPFIESEGDDASRTVLENETGINEATP</sequence>